<comment type="caution">
    <text evidence="1">The sequence shown here is derived from an EMBL/GenBank/DDBJ whole genome shotgun (WGS) entry which is preliminary data.</text>
</comment>
<evidence type="ECO:0000313" key="2">
    <source>
        <dbReference type="Proteomes" id="UP001589797"/>
    </source>
</evidence>
<evidence type="ECO:0008006" key="3">
    <source>
        <dbReference type="Google" id="ProtNLM"/>
    </source>
</evidence>
<proteinExistence type="predicted"/>
<protein>
    <recommendedName>
        <fullName evidence="3">TolB-like 6-blade propeller-like</fullName>
    </recommendedName>
</protein>
<organism evidence="1 2">
    <name type="scientific">Fontibacter flavus</name>
    <dbReference type="NCBI Taxonomy" id="654838"/>
    <lineage>
        <taxon>Bacteria</taxon>
        <taxon>Pseudomonadati</taxon>
        <taxon>Bacteroidota</taxon>
        <taxon>Cytophagia</taxon>
        <taxon>Cytophagales</taxon>
        <taxon>Cyclobacteriaceae</taxon>
        <taxon>Fontibacter</taxon>
    </lineage>
</organism>
<dbReference type="PROSITE" id="PS51257">
    <property type="entry name" value="PROKAR_LIPOPROTEIN"/>
    <property type="match status" value="1"/>
</dbReference>
<dbReference type="Proteomes" id="UP001589797">
    <property type="component" value="Unassembled WGS sequence"/>
</dbReference>
<gene>
    <name evidence="1" type="ORF">ACFFIP_10405</name>
</gene>
<sequence length="393" mass="46217">MKVSRLTFFLLIIFVTSCSKEGVDYEEFDFSLIGTIRLENEIFSIHNIEFKNFNDSLIYGYDILKAVVFKFDSQGNLLKSNRFQNGENEIDLSYIGHLLPVNEDSIFVLESGFGNLLLLDKDLEIRNSWNILKLTGGNVSIAGSRNQIINFQILDSDPYITLTASNKNYFSSQKDYFENTFLAAKINLNSGEYKPLFKYPNESPYRENLFWGNEVPYFLLHKNEFFVTFPLDPNIYIFSEESEDYRVIPYSGKLNKEAVGVKFGMYQDEFLSNHYLEVFHNKNDFYLASKNMFLTEDQTFFIRVGRKALNSGNFNYKDLNTFNNSGPKHEYIIQFVDLNQQIEYKWKEFILPEEYINFIHIDQNGNLYFNRENQDEEYSIDVLTWSFNDLSKL</sequence>
<name>A0ABV6FT89_9BACT</name>
<keyword evidence="2" id="KW-1185">Reference proteome</keyword>
<dbReference type="EMBL" id="JBHLWI010000028">
    <property type="protein sequence ID" value="MFC0263093.1"/>
    <property type="molecule type" value="Genomic_DNA"/>
</dbReference>
<dbReference type="RefSeq" id="WP_382387557.1">
    <property type="nucleotide sequence ID" value="NZ_JBHLWI010000028.1"/>
</dbReference>
<evidence type="ECO:0000313" key="1">
    <source>
        <dbReference type="EMBL" id="MFC0263093.1"/>
    </source>
</evidence>
<reference evidence="1 2" key="1">
    <citation type="submission" date="2024-09" db="EMBL/GenBank/DDBJ databases">
        <authorList>
            <person name="Sun Q."/>
            <person name="Mori K."/>
        </authorList>
    </citation>
    <scope>NUCLEOTIDE SEQUENCE [LARGE SCALE GENOMIC DNA]</scope>
    <source>
        <strain evidence="1 2">CCM 7650</strain>
    </source>
</reference>
<accession>A0ABV6FT89</accession>